<dbReference type="KEGG" id="apal:BN85400900"/>
<feature type="transmembrane region" description="Helical" evidence="1">
    <location>
        <begin position="43"/>
        <end position="60"/>
    </location>
</feature>
<dbReference type="STRING" id="1318466.BN85400900"/>
<evidence type="ECO:0000256" key="1">
    <source>
        <dbReference type="SAM" id="Phobius"/>
    </source>
</evidence>
<sequence>MNYFINIVLLVYLGGSIFDIYKEKKNNFSMDNKVKSVFIRHQIPLLLCFVIGLVLSIIYVKQIEDFMKEPFLLIIYFSLIAFNIISMFTYITVILKTKNIEDNK</sequence>
<proteinExistence type="predicted"/>
<accession>U4KJR0</accession>
<keyword evidence="3" id="KW-1185">Reference proteome</keyword>
<name>U4KJR0_ALTPJ</name>
<dbReference type="EMBL" id="FO681347">
    <property type="protein sequence ID" value="CCV63667.1"/>
    <property type="molecule type" value="Genomic_DNA"/>
</dbReference>
<feature type="transmembrane region" description="Helical" evidence="1">
    <location>
        <begin position="72"/>
        <end position="95"/>
    </location>
</feature>
<keyword evidence="1" id="KW-0472">Membrane</keyword>
<keyword evidence="1" id="KW-0812">Transmembrane</keyword>
<evidence type="ECO:0000313" key="2">
    <source>
        <dbReference type="EMBL" id="CCV63667.1"/>
    </source>
</evidence>
<organism evidence="2 3">
    <name type="scientific">Alteracholeplasma palmae (strain ATCC 49389 / J233)</name>
    <name type="common">Acholeplasma palmae</name>
    <dbReference type="NCBI Taxonomy" id="1318466"/>
    <lineage>
        <taxon>Bacteria</taxon>
        <taxon>Bacillati</taxon>
        <taxon>Mycoplasmatota</taxon>
        <taxon>Mollicutes</taxon>
        <taxon>Acholeplasmatales</taxon>
        <taxon>Acholeplasmataceae</taxon>
        <taxon>Acholeplasma</taxon>
    </lineage>
</organism>
<evidence type="ECO:0000313" key="3">
    <source>
        <dbReference type="Proteomes" id="UP000032740"/>
    </source>
</evidence>
<feature type="transmembrane region" description="Helical" evidence="1">
    <location>
        <begin position="6"/>
        <end position="22"/>
    </location>
</feature>
<reference evidence="2 3" key="1">
    <citation type="journal article" date="2013" name="J. Mol. Microbiol. Biotechnol.">
        <title>Analysis of the Complete Genomes of Acholeplasma brassicae , A. palmae and A. laidlawii and Their Comparison to the Obligate Parasites from ' Candidatus Phytoplasma'.</title>
        <authorList>
            <person name="Kube M."/>
            <person name="Siewert C."/>
            <person name="Migdoll A.M."/>
            <person name="Duduk B."/>
            <person name="Holz S."/>
            <person name="Rabus R."/>
            <person name="Seemuller E."/>
            <person name="Mitrovic J."/>
            <person name="Muller I."/>
            <person name="Buttner C."/>
            <person name="Reinhardt R."/>
        </authorList>
    </citation>
    <scope>NUCLEOTIDE SEQUENCE [LARGE SCALE GENOMIC DNA]</scope>
    <source>
        <strain evidence="2 3">J233</strain>
    </source>
</reference>
<keyword evidence="1" id="KW-1133">Transmembrane helix</keyword>
<dbReference type="Proteomes" id="UP000032740">
    <property type="component" value="Chromosome"/>
</dbReference>
<protein>
    <submittedName>
        <fullName evidence="2">Uncharacterized protein</fullName>
    </submittedName>
</protein>
<dbReference type="AlphaFoldDB" id="U4KJR0"/>
<dbReference type="HOGENOM" id="CLU_2244027_0_0_14"/>
<gene>
    <name evidence="2" type="ORF">BN85400900</name>
</gene>